<dbReference type="InterPro" id="IPR001356">
    <property type="entry name" value="HD"/>
</dbReference>
<dbReference type="PROSITE" id="PS50071">
    <property type="entry name" value="HOMEOBOX_2"/>
    <property type="match status" value="1"/>
</dbReference>
<evidence type="ECO:0000256" key="6">
    <source>
        <dbReference type="RuleBase" id="RU000682"/>
    </source>
</evidence>
<accession>A0A0N4V162</accession>
<evidence type="ECO:0000313" key="10">
    <source>
        <dbReference type="WBParaSite" id="EVEC_0000368101-mRNA-1"/>
    </source>
</evidence>
<dbReference type="Pfam" id="PF00046">
    <property type="entry name" value="Homeodomain"/>
    <property type="match status" value="1"/>
</dbReference>
<organism evidence="10">
    <name type="scientific">Enterobius vermicularis</name>
    <name type="common">Human pinworm</name>
    <dbReference type="NCBI Taxonomy" id="51028"/>
    <lineage>
        <taxon>Eukaryota</taxon>
        <taxon>Metazoa</taxon>
        <taxon>Ecdysozoa</taxon>
        <taxon>Nematoda</taxon>
        <taxon>Chromadorea</taxon>
        <taxon>Rhabditida</taxon>
        <taxon>Spirurina</taxon>
        <taxon>Oxyuridomorpha</taxon>
        <taxon>Oxyuroidea</taxon>
        <taxon>Oxyuridae</taxon>
        <taxon>Enterobius</taxon>
    </lineage>
</organism>
<reference evidence="10" key="1">
    <citation type="submission" date="2017-02" db="UniProtKB">
        <authorList>
            <consortium name="WormBaseParasite"/>
        </authorList>
    </citation>
    <scope>IDENTIFICATION</scope>
</reference>
<dbReference type="PANTHER" id="PTHR24339">
    <property type="entry name" value="HOMEOBOX PROTEIN EMX-RELATED"/>
    <property type="match status" value="1"/>
</dbReference>
<sequence length="92" mass="10546">MYSVPDYCQLLKITAVLCFTDSRGGVKEVLFPKALDLTRPKRPRTMFSKAQLADLEREFQENPYLVGEKRSKLAAKLELTDTQVYMIACLRS</sequence>
<dbReference type="EMBL" id="UXUI01007583">
    <property type="protein sequence ID" value="VDD88246.1"/>
    <property type="molecule type" value="Genomic_DNA"/>
</dbReference>
<keyword evidence="9" id="KW-1185">Reference proteome</keyword>
<dbReference type="InterPro" id="IPR050877">
    <property type="entry name" value="EMX-VAX-Noto_Homeobox_TFs"/>
</dbReference>
<evidence type="ECO:0000313" key="9">
    <source>
        <dbReference type="Proteomes" id="UP000274131"/>
    </source>
</evidence>
<evidence type="ECO:0000256" key="3">
    <source>
        <dbReference type="ARBA" id="ARBA00023155"/>
    </source>
</evidence>
<evidence type="ECO:0000313" key="8">
    <source>
        <dbReference type="EMBL" id="VDD88246.1"/>
    </source>
</evidence>
<comment type="subcellular location">
    <subcellularLocation>
        <location evidence="1 5 6">Nucleus</location>
    </subcellularLocation>
</comment>
<protein>
    <submittedName>
        <fullName evidence="10">Homeobox domain-containing protein</fullName>
    </submittedName>
</protein>
<reference evidence="8 9" key="2">
    <citation type="submission" date="2018-10" db="EMBL/GenBank/DDBJ databases">
        <authorList>
            <consortium name="Pathogen Informatics"/>
        </authorList>
    </citation>
    <scope>NUCLEOTIDE SEQUENCE [LARGE SCALE GENOMIC DNA]</scope>
</reference>
<evidence type="ECO:0000256" key="2">
    <source>
        <dbReference type="ARBA" id="ARBA00023125"/>
    </source>
</evidence>
<dbReference type="SMART" id="SM00389">
    <property type="entry name" value="HOX"/>
    <property type="match status" value="1"/>
</dbReference>
<evidence type="ECO:0000256" key="1">
    <source>
        <dbReference type="ARBA" id="ARBA00004123"/>
    </source>
</evidence>
<dbReference type="PANTHER" id="PTHR24339:SF28">
    <property type="entry name" value="E5-RELATED"/>
    <property type="match status" value="1"/>
</dbReference>
<dbReference type="CDD" id="cd00086">
    <property type="entry name" value="homeodomain"/>
    <property type="match status" value="1"/>
</dbReference>
<dbReference type="InterPro" id="IPR009057">
    <property type="entry name" value="Homeodomain-like_sf"/>
</dbReference>
<dbReference type="GO" id="GO:0000981">
    <property type="term" value="F:DNA-binding transcription factor activity, RNA polymerase II-specific"/>
    <property type="evidence" value="ECO:0007669"/>
    <property type="project" value="TreeGrafter"/>
</dbReference>
<evidence type="ECO:0000259" key="7">
    <source>
        <dbReference type="PROSITE" id="PS50071"/>
    </source>
</evidence>
<dbReference type="Gene3D" id="1.10.10.60">
    <property type="entry name" value="Homeodomain-like"/>
    <property type="match status" value="1"/>
</dbReference>
<keyword evidence="4 5" id="KW-0539">Nucleus</keyword>
<dbReference type="WBParaSite" id="EVEC_0000368101-mRNA-1">
    <property type="protein sequence ID" value="EVEC_0000368101-mRNA-1"/>
    <property type="gene ID" value="EVEC_0000368101"/>
</dbReference>
<dbReference type="GO" id="GO:0030182">
    <property type="term" value="P:neuron differentiation"/>
    <property type="evidence" value="ECO:0007669"/>
    <property type="project" value="TreeGrafter"/>
</dbReference>
<dbReference type="GO" id="GO:0000978">
    <property type="term" value="F:RNA polymerase II cis-regulatory region sequence-specific DNA binding"/>
    <property type="evidence" value="ECO:0007669"/>
    <property type="project" value="TreeGrafter"/>
</dbReference>
<dbReference type="STRING" id="51028.A0A0N4V162"/>
<dbReference type="GO" id="GO:0005634">
    <property type="term" value="C:nucleus"/>
    <property type="evidence" value="ECO:0007669"/>
    <property type="project" value="UniProtKB-SubCell"/>
</dbReference>
<gene>
    <name evidence="8" type="ORF">EVEC_LOCUS3389</name>
</gene>
<keyword evidence="3 5" id="KW-0371">Homeobox</keyword>
<proteinExistence type="predicted"/>
<dbReference type="GO" id="GO:0007420">
    <property type="term" value="P:brain development"/>
    <property type="evidence" value="ECO:0007669"/>
    <property type="project" value="TreeGrafter"/>
</dbReference>
<dbReference type="Proteomes" id="UP000274131">
    <property type="component" value="Unassembled WGS sequence"/>
</dbReference>
<evidence type="ECO:0000256" key="4">
    <source>
        <dbReference type="ARBA" id="ARBA00023242"/>
    </source>
</evidence>
<dbReference type="SUPFAM" id="SSF46689">
    <property type="entry name" value="Homeodomain-like"/>
    <property type="match status" value="1"/>
</dbReference>
<feature type="domain" description="Homeobox" evidence="7">
    <location>
        <begin position="38"/>
        <end position="92"/>
    </location>
</feature>
<dbReference type="AlphaFoldDB" id="A0A0N4V162"/>
<evidence type="ECO:0000256" key="5">
    <source>
        <dbReference type="PROSITE-ProRule" id="PRU00108"/>
    </source>
</evidence>
<keyword evidence="2 5" id="KW-0238">DNA-binding</keyword>
<dbReference type="OrthoDB" id="6159439at2759"/>
<name>A0A0N4V162_ENTVE</name>